<accession>A0ABV5V0K1</accession>
<evidence type="ECO:0000256" key="1">
    <source>
        <dbReference type="SAM" id="SignalP"/>
    </source>
</evidence>
<dbReference type="Proteomes" id="UP001589613">
    <property type="component" value="Unassembled WGS sequence"/>
</dbReference>
<keyword evidence="1" id="KW-0732">Signal</keyword>
<comment type="caution">
    <text evidence="2">The sequence shown here is derived from an EMBL/GenBank/DDBJ whole genome shotgun (WGS) entry which is preliminary data.</text>
</comment>
<feature type="chain" id="PRO_5045179519" description="Lipoprotein" evidence="1">
    <location>
        <begin position="26"/>
        <end position="141"/>
    </location>
</feature>
<feature type="signal peptide" evidence="1">
    <location>
        <begin position="1"/>
        <end position="25"/>
    </location>
</feature>
<evidence type="ECO:0008006" key="4">
    <source>
        <dbReference type="Google" id="ProtNLM"/>
    </source>
</evidence>
<dbReference type="EMBL" id="JBHMAX010000010">
    <property type="protein sequence ID" value="MFB9731332.1"/>
    <property type="molecule type" value="Genomic_DNA"/>
</dbReference>
<protein>
    <recommendedName>
        <fullName evidence="4">Lipoprotein</fullName>
    </recommendedName>
</protein>
<evidence type="ECO:0000313" key="3">
    <source>
        <dbReference type="Proteomes" id="UP001589613"/>
    </source>
</evidence>
<proteinExistence type="predicted"/>
<sequence length="141" mass="14845">MGQRAVGALAAGAALSLVGATAASAHECYKHDWQEQAYERLAANGTAWVPVSGMVRMFLLAPDEQETCGPVADAVVADWVQLWGFEQEPLVHSRATIGAGAHAKGKNPPPIGYLTDDHFGSLFGMLMPALVEAGCTLPPME</sequence>
<organism evidence="2 3">
    <name type="scientific">Ornithinimicrobium kibberense</name>
    <dbReference type="NCBI Taxonomy" id="282060"/>
    <lineage>
        <taxon>Bacteria</taxon>
        <taxon>Bacillati</taxon>
        <taxon>Actinomycetota</taxon>
        <taxon>Actinomycetes</taxon>
        <taxon>Micrococcales</taxon>
        <taxon>Ornithinimicrobiaceae</taxon>
        <taxon>Ornithinimicrobium</taxon>
    </lineage>
</organism>
<keyword evidence="3" id="KW-1185">Reference proteome</keyword>
<dbReference type="RefSeq" id="WP_141337255.1">
    <property type="nucleotide sequence ID" value="NZ_JBHMAX010000010.1"/>
</dbReference>
<name>A0ABV5V0K1_9MICO</name>
<evidence type="ECO:0000313" key="2">
    <source>
        <dbReference type="EMBL" id="MFB9731332.1"/>
    </source>
</evidence>
<gene>
    <name evidence="2" type="ORF">ACFFN0_04655</name>
</gene>
<reference evidence="2 3" key="1">
    <citation type="submission" date="2024-09" db="EMBL/GenBank/DDBJ databases">
        <authorList>
            <person name="Sun Q."/>
            <person name="Mori K."/>
        </authorList>
    </citation>
    <scope>NUCLEOTIDE SEQUENCE [LARGE SCALE GENOMIC DNA]</scope>
    <source>
        <strain evidence="2 3">JCM 12763</strain>
    </source>
</reference>